<proteinExistence type="predicted"/>
<dbReference type="PROSITE" id="PS50005">
    <property type="entry name" value="TPR"/>
    <property type="match status" value="2"/>
</dbReference>
<protein>
    <submittedName>
        <fullName evidence="4">Tetratricopeptide repeat protein</fullName>
    </submittedName>
</protein>
<organism evidence="4 5">
    <name type="scientific">Ferrovibrio xuzhouensis</name>
    <dbReference type="NCBI Taxonomy" id="1576914"/>
    <lineage>
        <taxon>Bacteria</taxon>
        <taxon>Pseudomonadati</taxon>
        <taxon>Pseudomonadota</taxon>
        <taxon>Alphaproteobacteria</taxon>
        <taxon>Rhodospirillales</taxon>
        <taxon>Rhodospirillaceae</taxon>
        <taxon>Ferrovibrio</taxon>
    </lineage>
</organism>
<gene>
    <name evidence="4" type="ORF">ACFOOQ_15505</name>
</gene>
<accession>A0ABV7VHG6</accession>
<evidence type="ECO:0000313" key="5">
    <source>
        <dbReference type="Proteomes" id="UP001595711"/>
    </source>
</evidence>
<dbReference type="EMBL" id="JBHRYJ010000003">
    <property type="protein sequence ID" value="MFC3676964.1"/>
    <property type="molecule type" value="Genomic_DNA"/>
</dbReference>
<dbReference type="Gene3D" id="1.25.40.10">
    <property type="entry name" value="Tetratricopeptide repeat domain"/>
    <property type="match status" value="3"/>
</dbReference>
<dbReference type="Pfam" id="PF14559">
    <property type="entry name" value="TPR_19"/>
    <property type="match status" value="3"/>
</dbReference>
<feature type="repeat" description="TPR" evidence="3">
    <location>
        <begin position="314"/>
        <end position="347"/>
    </location>
</feature>
<evidence type="ECO:0000256" key="2">
    <source>
        <dbReference type="ARBA" id="ARBA00022803"/>
    </source>
</evidence>
<sequence length="749" mass="80716">MTGAVPDWRRRLQQAVDQHQHGNLDAAIALYRVVLADRPDNTDALHLVGMALEQAGHPEQGLPFVEAAVRHDPNVSAYRNTLGTICRALGDRPAAQVAYAAAVAIDPANAEAHNNLGLLAQAAAEWDAAREHFRAALQADQGYVAARFNLASTEWQAGRMAEALPALHSILASAPGFAPQVLNLAKRSLAAKDSAAARQLADLLDGYDLPAAERHVLRGGIAVAEGEAAAAEEACRAALAIDPGHAVCLGLLSKLLLDREAYAEAMPLLERLHGLQPDDLAAVSALGFALTRLGANDKALPFLQTMAARRPDEPGPWADLALVYARQDRLEDACVSYRKAIALDPERTELYANLSGLEARRGDLDAAEAMCHEALARDPALPAARGNLANIHGLRKQFDEAEALYAAVLADHPDDATSHNNLGIMRLRQERYAEAWPHYAWRWKSDGWTTPDGSRGLPRWDGRQPPPGRLLLWREQGVGDEILYSSLLPDLAATGAELVVATDRRLVPLFARSFPFLQVVADDASLDPMRLNLACQRPLGDLGGLVRPDKASFASQPAGYLRAEPHLRDRLRARYRASLAPQDLLVGVAWSSRNAANGRAKSLALADMAPLFSEPGLHAVSLQYGQVAEDIAQAQAATGLSVRHDPEIDPLASIDDQAAQIAALDLVVTISTAAAHLAAGLGLPTLILLPDERGVLWYWGHQGTRTPWYDSVRICRSEPGEAVAVLLDRARPIWQEMVAAARQRAVAQG</sequence>
<dbReference type="SUPFAM" id="SSF53756">
    <property type="entry name" value="UDP-Glycosyltransferase/glycogen phosphorylase"/>
    <property type="match status" value="1"/>
</dbReference>
<dbReference type="InterPro" id="IPR019734">
    <property type="entry name" value="TPR_rpt"/>
</dbReference>
<comment type="caution">
    <text evidence="4">The sequence shown here is derived from an EMBL/GenBank/DDBJ whole genome shotgun (WGS) entry which is preliminary data.</text>
</comment>
<evidence type="ECO:0000256" key="1">
    <source>
        <dbReference type="ARBA" id="ARBA00022737"/>
    </source>
</evidence>
<dbReference type="Pfam" id="PF13429">
    <property type="entry name" value="TPR_15"/>
    <property type="match status" value="1"/>
</dbReference>
<name>A0ABV7VHG6_9PROT</name>
<feature type="repeat" description="TPR" evidence="3">
    <location>
        <begin position="110"/>
        <end position="143"/>
    </location>
</feature>
<dbReference type="Gene3D" id="3.40.50.2000">
    <property type="entry name" value="Glycogen Phosphorylase B"/>
    <property type="match status" value="1"/>
</dbReference>
<keyword evidence="5" id="KW-1185">Reference proteome</keyword>
<dbReference type="PANTHER" id="PTHR44227:SF3">
    <property type="entry name" value="PROTEIN O-MANNOSYL-TRANSFERASE TMTC4"/>
    <property type="match status" value="1"/>
</dbReference>
<dbReference type="SMART" id="SM00028">
    <property type="entry name" value="TPR"/>
    <property type="match status" value="10"/>
</dbReference>
<dbReference type="Pfam" id="PF13414">
    <property type="entry name" value="TPR_11"/>
    <property type="match status" value="1"/>
</dbReference>
<evidence type="ECO:0000256" key="3">
    <source>
        <dbReference type="PROSITE-ProRule" id="PRU00339"/>
    </source>
</evidence>
<dbReference type="PANTHER" id="PTHR44227">
    <property type="match status" value="1"/>
</dbReference>
<dbReference type="InterPro" id="IPR011990">
    <property type="entry name" value="TPR-like_helical_dom_sf"/>
</dbReference>
<reference evidence="5" key="1">
    <citation type="journal article" date="2019" name="Int. J. Syst. Evol. Microbiol.">
        <title>The Global Catalogue of Microorganisms (GCM) 10K type strain sequencing project: providing services to taxonomists for standard genome sequencing and annotation.</title>
        <authorList>
            <consortium name="The Broad Institute Genomics Platform"/>
            <consortium name="The Broad Institute Genome Sequencing Center for Infectious Disease"/>
            <person name="Wu L."/>
            <person name="Ma J."/>
        </authorList>
    </citation>
    <scope>NUCLEOTIDE SEQUENCE [LARGE SCALE GENOMIC DNA]</scope>
    <source>
        <strain evidence="5">KCTC 42182</strain>
    </source>
</reference>
<evidence type="ECO:0000313" key="4">
    <source>
        <dbReference type="EMBL" id="MFC3676964.1"/>
    </source>
</evidence>
<dbReference type="InterPro" id="IPR052346">
    <property type="entry name" value="O-mannosyl-transferase_TMTC"/>
</dbReference>
<dbReference type="Proteomes" id="UP001595711">
    <property type="component" value="Unassembled WGS sequence"/>
</dbReference>
<dbReference type="SUPFAM" id="SSF48452">
    <property type="entry name" value="TPR-like"/>
    <property type="match status" value="2"/>
</dbReference>
<dbReference type="RefSeq" id="WP_379728292.1">
    <property type="nucleotide sequence ID" value="NZ_JBHRYJ010000003.1"/>
</dbReference>
<keyword evidence="1" id="KW-0677">Repeat</keyword>
<keyword evidence="2 3" id="KW-0802">TPR repeat</keyword>